<reference evidence="2 3" key="1">
    <citation type="submission" date="2024-06" db="EMBL/GenBank/DDBJ databases">
        <title>The Natural Products Discovery Center: Release of the First 8490 Sequenced Strains for Exploring Actinobacteria Biosynthetic Diversity.</title>
        <authorList>
            <person name="Kalkreuter E."/>
            <person name="Kautsar S.A."/>
            <person name="Yang D."/>
            <person name="Bader C.D."/>
            <person name="Teijaro C.N."/>
            <person name="Fluegel L."/>
            <person name="Davis C.M."/>
            <person name="Simpson J.R."/>
            <person name="Lauterbach L."/>
            <person name="Steele A.D."/>
            <person name="Gui C."/>
            <person name="Meng S."/>
            <person name="Li G."/>
            <person name="Viehrig K."/>
            <person name="Ye F."/>
            <person name="Su P."/>
            <person name="Kiefer A.F."/>
            <person name="Nichols A."/>
            <person name="Cepeda A.J."/>
            <person name="Yan W."/>
            <person name="Fan B."/>
            <person name="Jiang Y."/>
            <person name="Adhikari A."/>
            <person name="Zheng C.-J."/>
            <person name="Schuster L."/>
            <person name="Cowan T.M."/>
            <person name="Smanski M.J."/>
            <person name="Chevrette M.G."/>
            <person name="De Carvalho L.P.S."/>
            <person name="Shen B."/>
        </authorList>
    </citation>
    <scope>NUCLEOTIDE SEQUENCE [LARGE SCALE GENOMIC DNA]</scope>
    <source>
        <strain evidence="2 3">NPDC000837</strain>
    </source>
</reference>
<accession>A0ABV1V5G0</accession>
<dbReference type="InterPro" id="IPR036866">
    <property type="entry name" value="RibonucZ/Hydroxyglut_hydro"/>
</dbReference>
<keyword evidence="3" id="KW-1185">Reference proteome</keyword>
<sequence>MSNELLHLKPNVRIQGLVSQFTAWLHTLSPVAGAMNLANLQIPMLDSYLQQPDVHVAAVANPRMKGGFFVNVDPSRLEEVRDLRDRILREERPLIELAEATKQAENLLRAQATGYDLTPLYDQLPRALRGYVELVYDVNNSPGLRFLEPVLYRSGYHREHRQSIDLSLDDGSEPPFILSTPRLPASGHLQLPLPLSHRGIDELFALRDKPRTFDEIREALEIDDEASARELRTLLTDEPYTPADRDVAGGGRVRYFGHACLVLQNATTSIVVDPLISSHHTAGDRFTYADLPEHLDYCLITHGHQDHVVLESLLQMRSRIGVVIVPRNGSGHRQDPSLRLCLESAGFTVKEVDDYDEIPFDGGTIVATPFLGEHCDLDIRGKSTYWIRLAGKTLFIGADSSGLDSSYYAGVREHIGPVDIAFIGMECDGAPLTWLYSHLFTQPVPRKMAITRKLSGSDAAQALGIVRELGASEAYVYAMGQEEWLQHIMATSYTPESYQLKQVAEFLDGCRARGTTAEHLLRRKELRW</sequence>
<evidence type="ECO:0000259" key="1">
    <source>
        <dbReference type="Pfam" id="PF18456"/>
    </source>
</evidence>
<dbReference type="PANTHER" id="PTHR43546:SF3">
    <property type="entry name" value="UPF0173 METAL-DEPENDENT HYDROLASE MJ1163"/>
    <property type="match status" value="1"/>
</dbReference>
<feature type="domain" description="Diiron non-heme beta-hydroxylase N-terminal" evidence="1">
    <location>
        <begin position="8"/>
        <end position="239"/>
    </location>
</feature>
<dbReference type="Proteomes" id="UP001445472">
    <property type="component" value="Unassembled WGS sequence"/>
</dbReference>
<comment type="caution">
    <text evidence="2">The sequence shown here is derived from an EMBL/GenBank/DDBJ whole genome shotgun (WGS) entry which is preliminary data.</text>
</comment>
<evidence type="ECO:0000313" key="2">
    <source>
        <dbReference type="EMBL" id="MER6618268.1"/>
    </source>
</evidence>
<organism evidence="2 3">
    <name type="scientific">Streptomyces xantholiticus</name>
    <dbReference type="NCBI Taxonomy" id="68285"/>
    <lineage>
        <taxon>Bacteria</taxon>
        <taxon>Bacillati</taxon>
        <taxon>Actinomycetota</taxon>
        <taxon>Actinomycetes</taxon>
        <taxon>Kitasatosporales</taxon>
        <taxon>Streptomycetaceae</taxon>
        <taxon>Streptomyces</taxon>
    </lineage>
</organism>
<dbReference type="EMBL" id="JBEPBX010000055">
    <property type="protein sequence ID" value="MER6618268.1"/>
    <property type="molecule type" value="Genomic_DNA"/>
</dbReference>
<dbReference type="Pfam" id="PF13483">
    <property type="entry name" value="Lactamase_B_3"/>
    <property type="match status" value="1"/>
</dbReference>
<dbReference type="PANTHER" id="PTHR43546">
    <property type="entry name" value="UPF0173 METAL-DEPENDENT HYDROLASE MJ1163-RELATED"/>
    <property type="match status" value="1"/>
</dbReference>
<dbReference type="InterPro" id="IPR050114">
    <property type="entry name" value="UPF0173_UPF0282_UlaG_hydrolase"/>
</dbReference>
<dbReference type="Gene3D" id="3.60.15.10">
    <property type="entry name" value="Ribonuclease Z/Hydroxyacylglutathione hydrolase-like"/>
    <property type="match status" value="1"/>
</dbReference>
<evidence type="ECO:0000313" key="3">
    <source>
        <dbReference type="Proteomes" id="UP001445472"/>
    </source>
</evidence>
<dbReference type="RefSeq" id="WP_351979163.1">
    <property type="nucleotide sequence ID" value="NZ_JBEPBX010000055.1"/>
</dbReference>
<dbReference type="SUPFAM" id="SSF56281">
    <property type="entry name" value="Metallo-hydrolase/oxidoreductase"/>
    <property type="match status" value="1"/>
</dbReference>
<dbReference type="Pfam" id="PF18456">
    <property type="entry name" value="CmlA_N"/>
    <property type="match status" value="1"/>
</dbReference>
<gene>
    <name evidence="2" type="ORF">ABT276_34195</name>
</gene>
<name>A0ABV1V5G0_9ACTN</name>
<protein>
    <submittedName>
        <fullName evidence="2">MBL fold metallo-hydrolase</fullName>
    </submittedName>
</protein>
<proteinExistence type="predicted"/>
<dbReference type="InterPro" id="IPR041141">
    <property type="entry name" value="CmlA_N"/>
</dbReference>